<evidence type="ECO:0000313" key="5">
    <source>
        <dbReference type="EMBL" id="GMI32778.1"/>
    </source>
</evidence>
<evidence type="ECO:0000259" key="4">
    <source>
        <dbReference type="PROSITE" id="PS50848"/>
    </source>
</evidence>
<name>A0ABQ6MTH4_9STRA</name>
<feature type="region of interest" description="Disordered" evidence="1">
    <location>
        <begin position="129"/>
        <end position="148"/>
    </location>
</feature>
<evidence type="ECO:0000313" key="6">
    <source>
        <dbReference type="Proteomes" id="UP001165060"/>
    </source>
</evidence>
<evidence type="ECO:0000256" key="3">
    <source>
        <dbReference type="SAM" id="SignalP"/>
    </source>
</evidence>
<dbReference type="Gene3D" id="3.30.530.20">
    <property type="match status" value="4"/>
</dbReference>
<reference evidence="5 6" key="1">
    <citation type="journal article" date="2023" name="Commun. Biol.">
        <title>Genome analysis of Parmales, the sister group of diatoms, reveals the evolutionary specialization of diatoms from phago-mixotrophs to photoautotrophs.</title>
        <authorList>
            <person name="Ban H."/>
            <person name="Sato S."/>
            <person name="Yoshikawa S."/>
            <person name="Yamada K."/>
            <person name="Nakamura Y."/>
            <person name="Ichinomiya M."/>
            <person name="Sato N."/>
            <person name="Blanc-Mathieu R."/>
            <person name="Endo H."/>
            <person name="Kuwata A."/>
            <person name="Ogata H."/>
        </authorList>
    </citation>
    <scope>NUCLEOTIDE SEQUENCE [LARGE SCALE GENOMIC DNA]</scope>
</reference>
<keyword evidence="2" id="KW-0472">Membrane</keyword>
<evidence type="ECO:0000256" key="1">
    <source>
        <dbReference type="SAM" id="MobiDB-lite"/>
    </source>
</evidence>
<sequence length="1842" mass="202092">MERSASCHVDALALAWALVSDLPGCFAGRRPAVPDAASLTFPPPPAEAAVQRSLRLSMQATRKRHAYSLTLTPATPPSSPPASSTPSYSISFHPSSPASIAVSGAFLLVPAARGTCALTMSARLAAGGGAAGPASRTGLGRPAPVPRSESRLRVSARDALLLLDDLLSLVAVLFSACQRCAEIDGLVLGGLATHFRTSATAPTAAEKALIDKHVALGDKNWARLKGTVREPVEYFQALADGKSAWGKASTNVDVAAEHVLAWLWHGNSYERLGAFVKSDGDSMSMTLEVPDSHSRFSVFGNKLPLIDDRVFATWNTWERARNDDFVVAFTLHTDFPDEYYKNKIDNAITNHKSAAKAVKGSLVGFWRISPLASNVCRVTFVGQGSMGGLVPDSAMKFATKKVLSTVDRVRDRYERSGTAVDAELRGEFPPPPLRADLGNTERLVVDKAWALQSEAEDVPWEVIKSDFPLTKMWIKHVPAARGERSIAWGKAGCTVDCSAITVLAWSMAFCSRDRMRINEEEGNPARLVIERNSPHSDSVATIKKVPFPFRPREFVVRQVACALNSGSLLLAVTSIGGTVVDYGMRSSAAAVRGTMRDLLVISPTATENQCDVTQFAYMDAGGRVPAWAMNKTLPISLSSAEEMRCSFERDDEVDRQSTSEIATKFESPDHIVEMGVFHAGGAHGIPRATTIIDEDICTCAAWSYNAMSRYHVKNFYADGGIEASMQKHNDHSFVYQNLQDFKIPTVSPREFVTRSVWRWESETVLLQVVESCTAEQYPIRSGIVRGSASELEKFERLDPVGGIPQTRITWTQQADVGGLIPSSAARGALVDQMMYLSRIRKRFDKSLAIDAASNLRLVTMIQNHDGDYSEREKEILEEGRTMLEVFEQQKSKELKMSSPTTQAKVAFKDGQSHVYGWSSAVVRATPAQVLAYTWDFTKRAGMYESHLEKMADEDHAHNKLTYINKKVSNPFSNRDFYTRSVWTKRGTGFRLVSSPELDDAGAHPITSDVVRAKFPSVIKMTGTGDSSTKLEYVIQPDIGGSLPLWLVRSLIGSSLAYVTEIQQYHQELRELEKWDAKDGEAVGEVLVTKTDAEKHHGKEETGAGARVRALMEKQKGLKELGQKHEWFKALLTKIVENKLRPAGDSETKLCNMSVKQANVIGGALASCIAANLTAPAAVDEWILRYPAMGELDREYVWFRPMMDTIAQRLLESVGWGLKMRLYTGAGLSTLDLLSDLYMVYTYATTGQQGTALSLSIMVGLCLLLQLGVVWGQARKAPGRVILKEMLIVLSGIAPGIHSMRVARGAKQSEYAAMDPELELTFTRGIEMVLESIPGCVLQLHAFLPTLKAAGGYDKRALASIIVSALTTGFSAATISFDFDVNPKRRKDEPAFYGYIPDSASARTMVFGCMVINGALLLLVRSASTALLAMVGAKYVAAYYVGDMAVYFAYKEARGDFTHWIPMEGWIDLLESFFERLIAKVIVNFTGIIQLRAPGEMGASYWLFDMALALAASPVATRIYYASVNADDDAVMDEGDAWMMVGGLSFGWLIFFAIFMLTIRREYWGSFYSTETGYQYVQSKFLREGDENKKAVFKYNKKLWLSIRGDVKAWTLENWERWEEEKPEWFDDAWKAKIDDDMIPVASLQKMSGGSKRRRSSLGDLVVGVGAEAAFGKGAPEAVLAWSEVEDVAASARAPDMSAQSEECDIESEACVDYHEKVAELEKLIKSQTGAFERMKKLAGEVYAVPRAVKMVAATPSSGTKFTPFAATVLETSIKEAKAATAKFGATSPEAAIAWEDVEELSSSSNAAAVQPALGDECLLELQEACEAMEELQAKILREQGMI</sequence>
<feature type="domain" description="START" evidence="4">
    <location>
        <begin position="690"/>
        <end position="834"/>
    </location>
</feature>
<feature type="transmembrane region" description="Helical" evidence="2">
    <location>
        <begin position="1251"/>
        <end position="1270"/>
    </location>
</feature>
<feature type="chain" id="PRO_5046221025" description="START domain-containing protein" evidence="3">
    <location>
        <begin position="28"/>
        <end position="1842"/>
    </location>
</feature>
<dbReference type="Proteomes" id="UP001165060">
    <property type="component" value="Unassembled WGS sequence"/>
</dbReference>
<dbReference type="InterPro" id="IPR023393">
    <property type="entry name" value="START-like_dom_sf"/>
</dbReference>
<dbReference type="Pfam" id="PF01852">
    <property type="entry name" value="START"/>
    <property type="match status" value="2"/>
</dbReference>
<proteinExistence type="predicted"/>
<keyword evidence="6" id="KW-1185">Reference proteome</keyword>
<keyword evidence="2" id="KW-1133">Transmembrane helix</keyword>
<feature type="transmembrane region" description="Helical" evidence="2">
    <location>
        <begin position="1356"/>
        <end position="1376"/>
    </location>
</feature>
<keyword evidence="2" id="KW-0812">Transmembrane</keyword>
<evidence type="ECO:0000256" key="2">
    <source>
        <dbReference type="SAM" id="Phobius"/>
    </source>
</evidence>
<protein>
    <recommendedName>
        <fullName evidence="4">START domain-containing protein</fullName>
    </recommendedName>
</protein>
<organism evidence="5 6">
    <name type="scientific">Tetraparma gracilis</name>
    <dbReference type="NCBI Taxonomy" id="2962635"/>
    <lineage>
        <taxon>Eukaryota</taxon>
        <taxon>Sar</taxon>
        <taxon>Stramenopiles</taxon>
        <taxon>Ochrophyta</taxon>
        <taxon>Bolidophyceae</taxon>
        <taxon>Parmales</taxon>
        <taxon>Triparmaceae</taxon>
        <taxon>Tetraparma</taxon>
    </lineage>
</organism>
<dbReference type="PANTHER" id="PTHR19308">
    <property type="entry name" value="PHOSPHATIDYLCHOLINE TRANSFER PROTEIN"/>
    <property type="match status" value="1"/>
</dbReference>
<dbReference type="PROSITE" id="PS50848">
    <property type="entry name" value="START"/>
    <property type="match status" value="1"/>
</dbReference>
<feature type="transmembrane region" description="Helical" evidence="2">
    <location>
        <begin position="1426"/>
        <end position="1449"/>
    </location>
</feature>
<dbReference type="PANTHER" id="PTHR19308:SF14">
    <property type="entry name" value="START DOMAIN-CONTAINING PROTEIN"/>
    <property type="match status" value="1"/>
</dbReference>
<keyword evidence="3" id="KW-0732">Signal</keyword>
<feature type="transmembrane region" description="Helical" evidence="2">
    <location>
        <begin position="1399"/>
        <end position="1419"/>
    </location>
</feature>
<dbReference type="InterPro" id="IPR051213">
    <property type="entry name" value="START_lipid_transfer"/>
</dbReference>
<feature type="signal peptide" evidence="3">
    <location>
        <begin position="1"/>
        <end position="27"/>
    </location>
</feature>
<dbReference type="SUPFAM" id="SSF55961">
    <property type="entry name" value="Bet v1-like"/>
    <property type="match status" value="4"/>
</dbReference>
<dbReference type="EMBL" id="BRYB01000558">
    <property type="protein sequence ID" value="GMI32778.1"/>
    <property type="molecule type" value="Genomic_DNA"/>
</dbReference>
<dbReference type="Pfam" id="PF02672">
    <property type="entry name" value="CP12"/>
    <property type="match status" value="1"/>
</dbReference>
<feature type="transmembrane region" description="Helical" evidence="2">
    <location>
        <begin position="1500"/>
        <end position="1520"/>
    </location>
</feature>
<gene>
    <name evidence="5" type="ORF">TeGR_g3036</name>
</gene>
<accession>A0ABQ6MTH4</accession>
<feature type="transmembrane region" description="Helical" evidence="2">
    <location>
        <begin position="1536"/>
        <end position="1558"/>
    </location>
</feature>
<comment type="caution">
    <text evidence="5">The sequence shown here is derived from an EMBL/GenBank/DDBJ whole genome shotgun (WGS) entry which is preliminary data.</text>
</comment>
<dbReference type="InterPro" id="IPR002913">
    <property type="entry name" value="START_lipid-bd_dom"/>
</dbReference>